<comment type="caution">
    <text evidence="4">The sequence shown here is derived from an EMBL/GenBank/DDBJ whole genome shotgun (WGS) entry which is preliminary data.</text>
</comment>
<evidence type="ECO:0000313" key="2">
    <source>
        <dbReference type="EMBL" id="CAF0992521.1"/>
    </source>
</evidence>
<dbReference type="PANTHER" id="PTHR34203:SF13">
    <property type="entry name" value="EXPRESSED PROTEIN"/>
    <property type="match status" value="1"/>
</dbReference>
<dbReference type="NCBIfam" id="TIGR01444">
    <property type="entry name" value="fkbM_fam"/>
    <property type="match status" value="1"/>
</dbReference>
<dbReference type="OrthoDB" id="10004600at2759"/>
<evidence type="ECO:0000259" key="1">
    <source>
        <dbReference type="Pfam" id="PF05050"/>
    </source>
</evidence>
<dbReference type="Proteomes" id="UP000663834">
    <property type="component" value="Unassembled WGS sequence"/>
</dbReference>
<dbReference type="InterPro" id="IPR006342">
    <property type="entry name" value="FkbM_mtfrase"/>
</dbReference>
<dbReference type="EMBL" id="CAJNRE010000643">
    <property type="protein sequence ID" value="CAF1929809.1"/>
    <property type="molecule type" value="Genomic_DNA"/>
</dbReference>
<dbReference type="EMBL" id="CAJNOV010000123">
    <property type="protein sequence ID" value="CAF0992521.1"/>
    <property type="molecule type" value="Genomic_DNA"/>
</dbReference>
<dbReference type="InterPro" id="IPR029063">
    <property type="entry name" value="SAM-dependent_MTases_sf"/>
</dbReference>
<evidence type="ECO:0000313" key="7">
    <source>
        <dbReference type="Proteomes" id="UP000663824"/>
    </source>
</evidence>
<evidence type="ECO:0000313" key="5">
    <source>
        <dbReference type="EMBL" id="CAF3900937.1"/>
    </source>
</evidence>
<feature type="domain" description="Methyltransferase FkbM" evidence="1">
    <location>
        <begin position="47"/>
        <end position="178"/>
    </location>
</feature>
<gene>
    <name evidence="6" type="ORF">BYL167_LOCUS9116</name>
    <name evidence="2" type="ORF">CJN711_LOCUS1928</name>
    <name evidence="5" type="ORF">GIL414_LOCUS6552</name>
    <name evidence="3" type="ORF">KQP761_LOCUS1060</name>
    <name evidence="4" type="ORF">MBJ925_LOCUS4019</name>
</gene>
<evidence type="ECO:0000313" key="3">
    <source>
        <dbReference type="EMBL" id="CAF1226163.1"/>
    </source>
</evidence>
<dbReference type="EMBL" id="CAJOBH010002578">
    <property type="protein sequence ID" value="CAF3913597.1"/>
    <property type="molecule type" value="Genomic_DNA"/>
</dbReference>
<dbReference type="InterPro" id="IPR052514">
    <property type="entry name" value="SAM-dependent_MTase"/>
</dbReference>
<sequence length="260" mass="29407">MSDKYLSYKLATSKSEKPFIGEAQVKILDAIHLHDTCKNSRSTIVADVGAYLGELGLYATACGCSAHIFEPDRTMIKLISSTITKNVFPTAAVHLYNNVVSDLPTNSTVDFTSSNGKTADSDSYKVQSIQLDDVSWPSSIFLLKIDVDNSELNVLRSGEKLFREKRVLHLILKYDTVKNDQSKKETLIRYLRTTLKPKRVYIFHPTEEKLYGPLKLIHFNELSKRKDEKRRVVGLYASFDKNVNKAPIKAEQYNADAFFG</sequence>
<dbReference type="AlphaFoldDB" id="A0A816L228"/>
<dbReference type="EMBL" id="CAJOBJ010001881">
    <property type="protein sequence ID" value="CAF3900937.1"/>
    <property type="molecule type" value="Genomic_DNA"/>
</dbReference>
<dbReference type="EMBL" id="CAJNOW010000071">
    <property type="protein sequence ID" value="CAF1226163.1"/>
    <property type="molecule type" value="Genomic_DNA"/>
</dbReference>
<dbReference type="Proteomes" id="UP000681967">
    <property type="component" value="Unassembled WGS sequence"/>
</dbReference>
<evidence type="ECO:0000313" key="4">
    <source>
        <dbReference type="EMBL" id="CAF1929809.1"/>
    </source>
</evidence>
<dbReference type="SUPFAM" id="SSF53335">
    <property type="entry name" value="S-adenosyl-L-methionine-dependent methyltransferases"/>
    <property type="match status" value="1"/>
</dbReference>
<dbReference type="Proteomes" id="UP000663824">
    <property type="component" value="Unassembled WGS sequence"/>
</dbReference>
<name>A0A816L228_9BILA</name>
<dbReference type="PANTHER" id="PTHR34203">
    <property type="entry name" value="METHYLTRANSFERASE, FKBM FAMILY PROTEIN"/>
    <property type="match status" value="1"/>
</dbReference>
<dbReference type="Pfam" id="PF05050">
    <property type="entry name" value="Methyltransf_21"/>
    <property type="match status" value="1"/>
</dbReference>
<organism evidence="4 7">
    <name type="scientific">Rotaria magnacalcarata</name>
    <dbReference type="NCBI Taxonomy" id="392030"/>
    <lineage>
        <taxon>Eukaryota</taxon>
        <taxon>Metazoa</taxon>
        <taxon>Spiralia</taxon>
        <taxon>Gnathifera</taxon>
        <taxon>Rotifera</taxon>
        <taxon>Eurotatoria</taxon>
        <taxon>Bdelloidea</taxon>
        <taxon>Philodinida</taxon>
        <taxon>Philodinidae</taxon>
        <taxon>Rotaria</taxon>
    </lineage>
</organism>
<dbReference type="Proteomes" id="UP000663855">
    <property type="component" value="Unassembled WGS sequence"/>
</dbReference>
<dbReference type="Gene3D" id="3.40.50.150">
    <property type="entry name" value="Vaccinia Virus protein VP39"/>
    <property type="match status" value="1"/>
</dbReference>
<dbReference type="Proteomes" id="UP000681720">
    <property type="component" value="Unassembled WGS sequence"/>
</dbReference>
<accession>A0A816L228</accession>
<protein>
    <recommendedName>
        <fullName evidence="1">Methyltransferase FkbM domain-containing protein</fullName>
    </recommendedName>
</protein>
<reference evidence="4" key="1">
    <citation type="submission" date="2021-02" db="EMBL/GenBank/DDBJ databases">
        <authorList>
            <person name="Nowell W R."/>
        </authorList>
    </citation>
    <scope>NUCLEOTIDE SEQUENCE</scope>
</reference>
<evidence type="ECO:0000313" key="6">
    <source>
        <dbReference type="EMBL" id="CAF3913597.1"/>
    </source>
</evidence>
<proteinExistence type="predicted"/>